<dbReference type="Gene3D" id="3.50.50.60">
    <property type="entry name" value="FAD/NAD(P)-binding domain"/>
    <property type="match status" value="1"/>
</dbReference>
<feature type="domain" description="FAD dependent oxidoreductase" evidence="2">
    <location>
        <begin position="15"/>
        <end position="342"/>
    </location>
</feature>
<dbReference type="PANTHER" id="PTHR13847">
    <property type="entry name" value="SARCOSINE DEHYDROGENASE-RELATED"/>
    <property type="match status" value="1"/>
</dbReference>
<dbReference type="SUPFAM" id="SSF51905">
    <property type="entry name" value="FAD/NAD(P)-binding domain"/>
    <property type="match status" value="1"/>
</dbReference>
<dbReference type="Gene3D" id="3.30.9.10">
    <property type="entry name" value="D-Amino Acid Oxidase, subunit A, domain 2"/>
    <property type="match status" value="1"/>
</dbReference>
<evidence type="ECO:0000313" key="3">
    <source>
        <dbReference type="EMBL" id="SPF30552.1"/>
    </source>
</evidence>
<proteinExistence type="predicted"/>
<reference evidence="3 4" key="1">
    <citation type="submission" date="2018-03" db="EMBL/GenBank/DDBJ databases">
        <authorList>
            <person name="Keele B.F."/>
        </authorList>
    </citation>
    <scope>NUCLEOTIDE SEQUENCE [LARGE SCALE GENOMIC DNA]</scope>
    <source>
        <strain evidence="3 4">CeCT 8812</strain>
    </source>
</reference>
<name>A0A2R8AEC8_9RHOB</name>
<dbReference type="InterPro" id="IPR006076">
    <property type="entry name" value="FAD-dep_OxRdtase"/>
</dbReference>
<evidence type="ECO:0000313" key="4">
    <source>
        <dbReference type="Proteomes" id="UP000244932"/>
    </source>
</evidence>
<organism evidence="3 4">
    <name type="scientific">Pontivivens insulae</name>
    <dbReference type="NCBI Taxonomy" id="1639689"/>
    <lineage>
        <taxon>Bacteria</taxon>
        <taxon>Pseudomonadati</taxon>
        <taxon>Pseudomonadota</taxon>
        <taxon>Alphaproteobacteria</taxon>
        <taxon>Rhodobacterales</taxon>
        <taxon>Paracoccaceae</taxon>
        <taxon>Pontivivens</taxon>
    </lineage>
</organism>
<dbReference type="EMBL" id="OMKW01000004">
    <property type="protein sequence ID" value="SPF30552.1"/>
    <property type="molecule type" value="Genomic_DNA"/>
</dbReference>
<sequence>MRRFSPARSIRLMPKVVIIGGGIAGLSLAAELAGQAEVVVLEREAHPGMHATGRSAALFVENYGNSAIRTLNRASRSGLQPYLKQRGVLFVASAEEQDALDGHLAESAGMVEISVQKALGHFPILNGARFSRAAYEEDASDIDVDALMGQHRRSLRASVGRIATRTEVIALSPSRNGWDVVTADRTYRADIVVNAAGAWADEVAQLAGITPLGLTPLRRSAAILPAPGGHDVSRWPMALSASETWYAKPEAGRLMVSPAEEDPVAPMDAWPDDMVLAEGLDRYAQAVTEPVTRVERSWAGLRTFAPDRTPVLGWGASGFFWCAGQGGYGVQTSPEMARLAAQAILHDSDLPAELDVARFLN</sequence>
<dbReference type="EC" id="1.4.99.6" evidence="3"/>
<gene>
    <name evidence="3" type="primary">dauA_2</name>
    <name evidence="3" type="ORF">POI8812_02891</name>
</gene>
<dbReference type="Proteomes" id="UP000244932">
    <property type="component" value="Unassembled WGS sequence"/>
</dbReference>
<dbReference type="PANTHER" id="PTHR13847:SF287">
    <property type="entry name" value="FAD-DEPENDENT OXIDOREDUCTASE DOMAIN-CONTAINING PROTEIN 1"/>
    <property type="match status" value="1"/>
</dbReference>
<evidence type="ECO:0000256" key="1">
    <source>
        <dbReference type="ARBA" id="ARBA00023002"/>
    </source>
</evidence>
<dbReference type="GO" id="GO:0016491">
    <property type="term" value="F:oxidoreductase activity"/>
    <property type="evidence" value="ECO:0007669"/>
    <property type="project" value="UniProtKB-KW"/>
</dbReference>
<evidence type="ECO:0000259" key="2">
    <source>
        <dbReference type="Pfam" id="PF01266"/>
    </source>
</evidence>
<keyword evidence="4" id="KW-1185">Reference proteome</keyword>
<keyword evidence="1 3" id="KW-0560">Oxidoreductase</keyword>
<accession>A0A2R8AEC8</accession>
<dbReference type="InterPro" id="IPR036188">
    <property type="entry name" value="FAD/NAD-bd_sf"/>
</dbReference>
<dbReference type="GO" id="GO:0005737">
    <property type="term" value="C:cytoplasm"/>
    <property type="evidence" value="ECO:0007669"/>
    <property type="project" value="TreeGrafter"/>
</dbReference>
<protein>
    <submittedName>
        <fullName evidence="3">FAD-dependent catabolic D-arginine dehydrogenase DauA</fullName>
        <ecNumber evidence="3">1.4.99.6</ecNumber>
    </submittedName>
</protein>
<dbReference type="AlphaFoldDB" id="A0A2R8AEC8"/>
<dbReference type="Pfam" id="PF01266">
    <property type="entry name" value="DAO"/>
    <property type="match status" value="1"/>
</dbReference>